<feature type="region of interest" description="Disordered" evidence="1">
    <location>
        <begin position="1"/>
        <end position="29"/>
    </location>
</feature>
<sequence>MQSLDGIAGHSESAQGDDHPKNYSLNRSGVAQMGKTVHGRFAEKSIDDDAIHESRFKTEKMIIDIDFMIESKAALAEIPLPKSKLKQLNSDWLQ</sequence>
<name>A0A915KQ17_ROMCU</name>
<proteinExistence type="predicted"/>
<evidence type="ECO:0000313" key="3">
    <source>
        <dbReference type="WBParaSite" id="nRc.2.0.1.t39818-RA"/>
    </source>
</evidence>
<evidence type="ECO:0000313" key="2">
    <source>
        <dbReference type="Proteomes" id="UP000887565"/>
    </source>
</evidence>
<dbReference type="WBParaSite" id="nRc.2.0.1.t39818-RA">
    <property type="protein sequence ID" value="nRc.2.0.1.t39818-RA"/>
    <property type="gene ID" value="nRc.2.0.1.g39818"/>
</dbReference>
<reference evidence="3" key="1">
    <citation type="submission" date="2022-11" db="UniProtKB">
        <authorList>
            <consortium name="WormBaseParasite"/>
        </authorList>
    </citation>
    <scope>IDENTIFICATION</scope>
</reference>
<evidence type="ECO:0000256" key="1">
    <source>
        <dbReference type="SAM" id="MobiDB-lite"/>
    </source>
</evidence>
<accession>A0A915KQ17</accession>
<keyword evidence="2" id="KW-1185">Reference proteome</keyword>
<dbReference type="Proteomes" id="UP000887565">
    <property type="component" value="Unplaced"/>
</dbReference>
<dbReference type="AlphaFoldDB" id="A0A915KQ17"/>
<protein>
    <submittedName>
        <fullName evidence="3">Uncharacterized protein</fullName>
    </submittedName>
</protein>
<organism evidence="2 3">
    <name type="scientific">Romanomermis culicivorax</name>
    <name type="common">Nematode worm</name>
    <dbReference type="NCBI Taxonomy" id="13658"/>
    <lineage>
        <taxon>Eukaryota</taxon>
        <taxon>Metazoa</taxon>
        <taxon>Ecdysozoa</taxon>
        <taxon>Nematoda</taxon>
        <taxon>Enoplea</taxon>
        <taxon>Dorylaimia</taxon>
        <taxon>Mermithida</taxon>
        <taxon>Mermithoidea</taxon>
        <taxon>Mermithidae</taxon>
        <taxon>Romanomermis</taxon>
    </lineage>
</organism>